<dbReference type="Gene3D" id="3.90.1010.20">
    <property type="match status" value="1"/>
</dbReference>
<dbReference type="GO" id="GO:0016020">
    <property type="term" value="C:membrane"/>
    <property type="evidence" value="ECO:0007669"/>
    <property type="project" value="InterPro"/>
</dbReference>
<feature type="region of interest" description="Disordered" evidence="1">
    <location>
        <begin position="33"/>
        <end position="60"/>
    </location>
</feature>
<sequence length="156" mass="15487">MTATTMPERVLRASGVAATFAVVGLAVGACGDDADSSDTTTTPADNAAVSTAADSGGSYKDGTYSATGTYVSPGGQQSIGVTVTLASGNVTALELDRSHTKGVSATFQGKFASGINDLVIGKSIDDLDDISKVAGSSLTSGGFKKAIAQIREDAAE</sequence>
<dbReference type="EMBL" id="CP045810">
    <property type="protein sequence ID" value="QHN38793.1"/>
    <property type="molecule type" value="Genomic_DNA"/>
</dbReference>
<dbReference type="GO" id="GO:0010181">
    <property type="term" value="F:FMN binding"/>
    <property type="evidence" value="ECO:0007669"/>
    <property type="project" value="InterPro"/>
</dbReference>
<name>A0A857KGQ5_9ACTN</name>
<feature type="compositionally biased region" description="Low complexity" evidence="1">
    <location>
        <begin position="37"/>
        <end position="48"/>
    </location>
</feature>
<evidence type="ECO:0000256" key="1">
    <source>
        <dbReference type="SAM" id="MobiDB-lite"/>
    </source>
</evidence>
<dbReference type="InterPro" id="IPR007329">
    <property type="entry name" value="FMN-bd"/>
</dbReference>
<feature type="signal peptide" evidence="2">
    <location>
        <begin position="1"/>
        <end position="28"/>
    </location>
</feature>
<feature type="chain" id="PRO_5039285401" evidence="2">
    <location>
        <begin position="29"/>
        <end position="156"/>
    </location>
</feature>
<gene>
    <name evidence="3" type="ORF">GII30_06045</name>
</gene>
<organism evidence="3">
    <name type="scientific">Gordonia amarae</name>
    <dbReference type="NCBI Taxonomy" id="36821"/>
    <lineage>
        <taxon>Bacteria</taxon>
        <taxon>Bacillati</taxon>
        <taxon>Actinomycetota</taxon>
        <taxon>Actinomycetes</taxon>
        <taxon>Mycobacteriales</taxon>
        <taxon>Gordoniaceae</taxon>
        <taxon>Gordonia</taxon>
    </lineage>
</organism>
<reference evidence="3" key="1">
    <citation type="journal article" date="2021" name="Nat. Microbiol.">
        <title>Cocultivation of an ultrasmall environmental parasitic bacterium with lytic ability against bacteria associated with wastewater foams.</title>
        <authorList>
            <person name="Batinovic S."/>
            <person name="Rose J.J.A."/>
            <person name="Ratcliffe J."/>
            <person name="Seviour R.J."/>
            <person name="Petrovski S."/>
        </authorList>
    </citation>
    <scope>NUCLEOTIDE SEQUENCE</scope>
    <source>
        <strain evidence="3">CON44</strain>
    </source>
</reference>
<proteinExistence type="predicted"/>
<dbReference type="RefSeq" id="WP_040515429.1">
    <property type="nucleotide sequence ID" value="NZ_CP045804.1"/>
</dbReference>
<keyword evidence="2" id="KW-0732">Signal</keyword>
<evidence type="ECO:0000256" key="2">
    <source>
        <dbReference type="SAM" id="SignalP"/>
    </source>
</evidence>
<protein>
    <submittedName>
        <fullName evidence="3">Calcium-binding protein</fullName>
    </submittedName>
</protein>
<evidence type="ECO:0000313" key="3">
    <source>
        <dbReference type="EMBL" id="QHN38793.1"/>
    </source>
</evidence>
<dbReference type="AlphaFoldDB" id="A0A857KGQ5"/>
<accession>A0A857KGQ5</accession>
<dbReference type="SMART" id="SM00900">
    <property type="entry name" value="FMN_bind"/>
    <property type="match status" value="1"/>
</dbReference>